<organism evidence="1 2">
    <name type="scientific">Pleomassaria siparia CBS 279.74</name>
    <dbReference type="NCBI Taxonomy" id="1314801"/>
    <lineage>
        <taxon>Eukaryota</taxon>
        <taxon>Fungi</taxon>
        <taxon>Dikarya</taxon>
        <taxon>Ascomycota</taxon>
        <taxon>Pezizomycotina</taxon>
        <taxon>Dothideomycetes</taxon>
        <taxon>Pleosporomycetidae</taxon>
        <taxon>Pleosporales</taxon>
        <taxon>Pleomassariaceae</taxon>
        <taxon>Pleomassaria</taxon>
    </lineage>
</organism>
<dbReference type="Proteomes" id="UP000799428">
    <property type="component" value="Unassembled WGS sequence"/>
</dbReference>
<name>A0A6G1JPM1_9PLEO</name>
<gene>
    <name evidence="1" type="ORF">K504DRAFT_453722</name>
</gene>
<reference evidence="1" key="1">
    <citation type="journal article" date="2020" name="Stud. Mycol.">
        <title>101 Dothideomycetes genomes: a test case for predicting lifestyles and emergence of pathogens.</title>
        <authorList>
            <person name="Haridas S."/>
            <person name="Albert R."/>
            <person name="Binder M."/>
            <person name="Bloem J."/>
            <person name="Labutti K."/>
            <person name="Salamov A."/>
            <person name="Andreopoulos B."/>
            <person name="Baker S."/>
            <person name="Barry K."/>
            <person name="Bills G."/>
            <person name="Bluhm B."/>
            <person name="Cannon C."/>
            <person name="Castanera R."/>
            <person name="Culley D."/>
            <person name="Daum C."/>
            <person name="Ezra D."/>
            <person name="Gonzalez J."/>
            <person name="Henrissat B."/>
            <person name="Kuo A."/>
            <person name="Liang C."/>
            <person name="Lipzen A."/>
            <person name="Lutzoni F."/>
            <person name="Magnuson J."/>
            <person name="Mondo S."/>
            <person name="Nolan M."/>
            <person name="Ohm R."/>
            <person name="Pangilinan J."/>
            <person name="Park H.-J."/>
            <person name="Ramirez L."/>
            <person name="Alfaro M."/>
            <person name="Sun H."/>
            <person name="Tritt A."/>
            <person name="Yoshinaga Y."/>
            <person name="Zwiers L.-H."/>
            <person name="Turgeon B."/>
            <person name="Goodwin S."/>
            <person name="Spatafora J."/>
            <person name="Crous P."/>
            <person name="Grigoriev I."/>
        </authorList>
    </citation>
    <scope>NUCLEOTIDE SEQUENCE</scope>
    <source>
        <strain evidence="1">CBS 279.74</strain>
    </source>
</reference>
<sequence length="144" mass="16647">MTTRFGSYNDVERRIQKALDNINTDNPNLSALARDFVVLYNQLRQRFHGRISKIDRPGANQRLNASQEQALQRNPDCKRIKQKPQELNQIAANAHDQYNAYFKALKAAIQDYRITPTDCYNIDETGFRISCGGSQWIVTRDAKR</sequence>
<dbReference type="AlphaFoldDB" id="A0A6G1JPM1"/>
<evidence type="ECO:0000313" key="1">
    <source>
        <dbReference type="EMBL" id="KAF2702574.1"/>
    </source>
</evidence>
<protein>
    <submittedName>
        <fullName evidence="1">Uncharacterized protein</fullName>
    </submittedName>
</protein>
<keyword evidence="2" id="KW-1185">Reference proteome</keyword>
<dbReference type="EMBL" id="MU005806">
    <property type="protein sequence ID" value="KAF2702574.1"/>
    <property type="molecule type" value="Genomic_DNA"/>
</dbReference>
<accession>A0A6G1JPM1</accession>
<evidence type="ECO:0000313" key="2">
    <source>
        <dbReference type="Proteomes" id="UP000799428"/>
    </source>
</evidence>
<dbReference type="OrthoDB" id="3794134at2759"/>
<proteinExistence type="predicted"/>